<keyword evidence="5 10" id="KW-0812">Transmembrane</keyword>
<feature type="transmembrane region" description="Helical" evidence="10">
    <location>
        <begin position="75"/>
        <end position="98"/>
    </location>
</feature>
<feature type="transmembrane region" description="Helical" evidence="10">
    <location>
        <begin position="110"/>
        <end position="129"/>
    </location>
</feature>
<evidence type="ECO:0000256" key="1">
    <source>
        <dbReference type="ARBA" id="ARBA00004155"/>
    </source>
</evidence>
<dbReference type="GO" id="GO:0005886">
    <property type="term" value="C:plasma membrane"/>
    <property type="evidence" value="ECO:0007669"/>
    <property type="project" value="TreeGrafter"/>
</dbReference>
<evidence type="ECO:0000256" key="7">
    <source>
        <dbReference type="ARBA" id="ARBA00022989"/>
    </source>
</evidence>
<dbReference type="EMBL" id="KQ977033">
    <property type="protein sequence ID" value="KYN06201.1"/>
    <property type="molecule type" value="Genomic_DNA"/>
</dbReference>
<proteinExistence type="inferred from homology"/>
<evidence type="ECO:0008006" key="13">
    <source>
        <dbReference type="Google" id="ProtNLM"/>
    </source>
</evidence>
<dbReference type="Pfam" id="PF16954">
    <property type="entry name" value="HRG"/>
    <property type="match status" value="1"/>
</dbReference>
<evidence type="ECO:0000313" key="11">
    <source>
        <dbReference type="EMBL" id="KYN06201.1"/>
    </source>
</evidence>
<sequence>MLRDVLLHLLVSAVGIVIGIFAFFTLFIIYGNHDVGFWSVLTGALAGVCFHLHWVKGKETLEKWHTGVTLRNLNVVGFVSAVTGITALIWYLFLTFYYQIPIQPISESTVIPAVWSMICGKWGVTLMYYSNKYELLVQEGTSPILTDNA</sequence>
<dbReference type="GO" id="GO:0015232">
    <property type="term" value="F:heme transmembrane transporter activity"/>
    <property type="evidence" value="ECO:0007669"/>
    <property type="project" value="InterPro"/>
</dbReference>
<keyword evidence="6" id="KW-0967">Endosome</keyword>
<keyword evidence="9" id="KW-0458">Lysosome</keyword>
<comment type="subcellular location">
    <subcellularLocation>
        <location evidence="2">Endosome membrane</location>
        <topology evidence="2">Multi-pass membrane protein</topology>
    </subcellularLocation>
    <subcellularLocation>
        <location evidence="1">Lysosome membrane</location>
        <topology evidence="1">Multi-pass membrane protein</topology>
    </subcellularLocation>
</comment>
<dbReference type="GO" id="GO:0005765">
    <property type="term" value="C:lysosomal membrane"/>
    <property type="evidence" value="ECO:0007669"/>
    <property type="project" value="UniProtKB-SubCell"/>
</dbReference>
<evidence type="ECO:0000256" key="4">
    <source>
        <dbReference type="ARBA" id="ARBA00022448"/>
    </source>
</evidence>
<gene>
    <name evidence="11" type="ORF">ALC62_02863</name>
</gene>
<keyword evidence="7 10" id="KW-1133">Transmembrane helix</keyword>
<dbReference type="GO" id="GO:0020037">
    <property type="term" value="F:heme binding"/>
    <property type="evidence" value="ECO:0007669"/>
    <property type="project" value="TreeGrafter"/>
</dbReference>
<evidence type="ECO:0000256" key="2">
    <source>
        <dbReference type="ARBA" id="ARBA00004337"/>
    </source>
</evidence>
<reference evidence="11 12" key="1">
    <citation type="submission" date="2016-03" db="EMBL/GenBank/DDBJ databases">
        <title>Cyphomyrmex costatus WGS genome.</title>
        <authorList>
            <person name="Nygaard S."/>
            <person name="Hu H."/>
            <person name="Boomsma J."/>
            <person name="Zhang G."/>
        </authorList>
    </citation>
    <scope>NUCLEOTIDE SEQUENCE [LARGE SCALE GENOMIC DNA]</scope>
    <source>
        <strain evidence="11">MS0001</strain>
        <tissue evidence="11">Whole body</tissue>
    </source>
</reference>
<organism evidence="11 12">
    <name type="scientific">Cyphomyrmex costatus</name>
    <dbReference type="NCBI Taxonomy" id="456900"/>
    <lineage>
        <taxon>Eukaryota</taxon>
        <taxon>Metazoa</taxon>
        <taxon>Ecdysozoa</taxon>
        <taxon>Arthropoda</taxon>
        <taxon>Hexapoda</taxon>
        <taxon>Insecta</taxon>
        <taxon>Pterygota</taxon>
        <taxon>Neoptera</taxon>
        <taxon>Endopterygota</taxon>
        <taxon>Hymenoptera</taxon>
        <taxon>Apocrita</taxon>
        <taxon>Aculeata</taxon>
        <taxon>Formicoidea</taxon>
        <taxon>Formicidae</taxon>
        <taxon>Myrmicinae</taxon>
        <taxon>Cyphomyrmex</taxon>
    </lineage>
</organism>
<dbReference type="KEGG" id="ccoa:108783205"/>
<evidence type="ECO:0000256" key="10">
    <source>
        <dbReference type="SAM" id="Phobius"/>
    </source>
</evidence>
<evidence type="ECO:0000313" key="12">
    <source>
        <dbReference type="Proteomes" id="UP000078542"/>
    </source>
</evidence>
<name>A0A151IMP5_9HYME</name>
<dbReference type="PRINTS" id="PR02095">
    <property type="entry name" value="TRNSPORTRHRG"/>
</dbReference>
<comment type="similarity">
    <text evidence="3">Belongs to the HRG family.</text>
</comment>
<dbReference type="PANTHER" id="PTHR31525">
    <property type="entry name" value="HEME TRANSPORTER HRG1"/>
    <property type="match status" value="1"/>
</dbReference>
<dbReference type="OrthoDB" id="5954402at2759"/>
<evidence type="ECO:0000256" key="5">
    <source>
        <dbReference type="ARBA" id="ARBA00022692"/>
    </source>
</evidence>
<dbReference type="Proteomes" id="UP000078542">
    <property type="component" value="Unassembled WGS sequence"/>
</dbReference>
<protein>
    <recommendedName>
        <fullName evidence="13">Heme transporter hrg1-B</fullName>
    </recommendedName>
</protein>
<evidence type="ECO:0000256" key="6">
    <source>
        <dbReference type="ARBA" id="ARBA00022753"/>
    </source>
</evidence>
<dbReference type="GO" id="GO:0010008">
    <property type="term" value="C:endosome membrane"/>
    <property type="evidence" value="ECO:0007669"/>
    <property type="project" value="UniProtKB-SubCell"/>
</dbReference>
<evidence type="ECO:0000256" key="9">
    <source>
        <dbReference type="ARBA" id="ARBA00023228"/>
    </source>
</evidence>
<evidence type="ECO:0000256" key="8">
    <source>
        <dbReference type="ARBA" id="ARBA00023136"/>
    </source>
</evidence>
<keyword evidence="4" id="KW-0813">Transport</keyword>
<feature type="transmembrane region" description="Helical" evidence="10">
    <location>
        <begin position="7"/>
        <end position="30"/>
    </location>
</feature>
<keyword evidence="8 10" id="KW-0472">Membrane</keyword>
<dbReference type="STRING" id="456900.A0A151IMP5"/>
<dbReference type="InterPro" id="IPR026218">
    <property type="entry name" value="HRG"/>
</dbReference>
<dbReference type="PANTHER" id="PTHR31525:SF1">
    <property type="entry name" value="HEME TRANSPORTER HRG1"/>
    <property type="match status" value="1"/>
</dbReference>
<keyword evidence="12" id="KW-1185">Reference proteome</keyword>
<accession>A0A151IMP5</accession>
<evidence type="ECO:0000256" key="3">
    <source>
        <dbReference type="ARBA" id="ARBA00006203"/>
    </source>
</evidence>
<dbReference type="AlphaFoldDB" id="A0A151IMP5"/>
<feature type="transmembrane region" description="Helical" evidence="10">
    <location>
        <begin position="36"/>
        <end position="55"/>
    </location>
</feature>